<feature type="compositionally biased region" description="Basic residues" evidence="1">
    <location>
        <begin position="83"/>
        <end position="103"/>
    </location>
</feature>
<comment type="caution">
    <text evidence="2">The sequence shown here is derived from an EMBL/GenBank/DDBJ whole genome shotgun (WGS) entry which is preliminary data.</text>
</comment>
<gene>
    <name evidence="2" type="ORF">B0T14DRAFT_530124</name>
</gene>
<evidence type="ECO:0000313" key="3">
    <source>
        <dbReference type="Proteomes" id="UP001175000"/>
    </source>
</evidence>
<evidence type="ECO:0000256" key="1">
    <source>
        <dbReference type="SAM" id="MobiDB-lite"/>
    </source>
</evidence>
<reference evidence="2" key="1">
    <citation type="submission" date="2023-06" db="EMBL/GenBank/DDBJ databases">
        <title>Genome-scale phylogeny and comparative genomics of the fungal order Sordariales.</title>
        <authorList>
            <consortium name="Lawrence Berkeley National Laboratory"/>
            <person name="Hensen N."/>
            <person name="Bonometti L."/>
            <person name="Westerberg I."/>
            <person name="Brannstrom I.O."/>
            <person name="Guillou S."/>
            <person name="Cros-Aarteil S."/>
            <person name="Calhoun S."/>
            <person name="Haridas S."/>
            <person name="Kuo A."/>
            <person name="Mondo S."/>
            <person name="Pangilinan J."/>
            <person name="Riley R."/>
            <person name="Labutti K."/>
            <person name="Andreopoulos B."/>
            <person name="Lipzen A."/>
            <person name="Chen C."/>
            <person name="Yanf M."/>
            <person name="Daum C."/>
            <person name="Ng V."/>
            <person name="Clum A."/>
            <person name="Steindorff A."/>
            <person name="Ohm R."/>
            <person name="Martin F."/>
            <person name="Silar P."/>
            <person name="Natvig D."/>
            <person name="Lalanne C."/>
            <person name="Gautier V."/>
            <person name="Ament-Velasquez S.L."/>
            <person name="Kruys A."/>
            <person name="Hutchinson M.I."/>
            <person name="Powell A.J."/>
            <person name="Barry K."/>
            <person name="Miller A.N."/>
            <person name="Grigoriev I.V."/>
            <person name="Debuchy R."/>
            <person name="Gladieux P."/>
            <person name="Thoren M.H."/>
            <person name="Johannesson H."/>
        </authorList>
    </citation>
    <scope>NUCLEOTIDE SEQUENCE</scope>
    <source>
        <strain evidence="2">CBS 606.72</strain>
    </source>
</reference>
<dbReference type="EMBL" id="JAULSU010000007">
    <property type="protein sequence ID" value="KAK0611294.1"/>
    <property type="molecule type" value="Genomic_DNA"/>
</dbReference>
<accession>A0AA39U569</accession>
<dbReference type="Proteomes" id="UP001175000">
    <property type="component" value="Unassembled WGS sequence"/>
</dbReference>
<feature type="region of interest" description="Disordered" evidence="1">
    <location>
        <begin position="1"/>
        <end position="132"/>
    </location>
</feature>
<protein>
    <submittedName>
        <fullName evidence="2">Uncharacterized protein</fullName>
    </submittedName>
</protein>
<dbReference type="AlphaFoldDB" id="A0AA39U569"/>
<organism evidence="2 3">
    <name type="scientific">Immersiella caudata</name>
    <dbReference type="NCBI Taxonomy" id="314043"/>
    <lineage>
        <taxon>Eukaryota</taxon>
        <taxon>Fungi</taxon>
        <taxon>Dikarya</taxon>
        <taxon>Ascomycota</taxon>
        <taxon>Pezizomycotina</taxon>
        <taxon>Sordariomycetes</taxon>
        <taxon>Sordariomycetidae</taxon>
        <taxon>Sordariales</taxon>
        <taxon>Lasiosphaeriaceae</taxon>
        <taxon>Immersiella</taxon>
    </lineage>
</organism>
<sequence length="363" mass="41572">MTEDSPETSHETSPSNLTPPTLADRENDIASQNSDDAKLTAAAVSRISMSEIDPKVPEIETGAPDDSASSSTCGHDTEASKPGNRKSRRREKQRVRRAFKRQQRHEIAAAESVSQGVMKREDARADTRRHRPTQVERSMDFFLTMTDWSRLFLRSEDWLPRLNAGGKLDRETAESISRAVKRCWVGAEGRSGFRSLEEVERFTELKEKEAMYIEKQLKRMPSLQNEAWASYCGELARLSQKEPLEEILSGPAEFLRDTILPCLQAQVISLRTRTREVRALRDKYEGLCRKWDRQEENRSLISSLRISQGLIIPACPVWKEVGEEIESLQRSLLEPRDWDILNENRTKVQLAYEEGLRCILRVA</sequence>
<name>A0AA39U569_9PEZI</name>
<evidence type="ECO:0000313" key="2">
    <source>
        <dbReference type="EMBL" id="KAK0611294.1"/>
    </source>
</evidence>
<proteinExistence type="predicted"/>
<keyword evidence="3" id="KW-1185">Reference proteome</keyword>